<dbReference type="EMBL" id="JACHJQ010000006">
    <property type="protein sequence ID" value="MBB4909305.1"/>
    <property type="molecule type" value="Genomic_DNA"/>
</dbReference>
<comment type="caution">
    <text evidence="1">The sequence shown here is derived from an EMBL/GenBank/DDBJ whole genome shotgun (WGS) entry which is preliminary data.</text>
</comment>
<protein>
    <submittedName>
        <fullName evidence="1">Beta-glucanase (GH16 family)</fullName>
    </submittedName>
</protein>
<dbReference type="InterPro" id="IPR013320">
    <property type="entry name" value="ConA-like_dom_sf"/>
</dbReference>
<accession>A0A7W7Q913</accession>
<sequence length="156" mass="16759">MVPLGLDNSTTWVNLTSVACGVEASRQSYLDDFDTLDTNGWYVSNGWHNGAGQNCTWDAAQVSVASGRLNLSYTKKAVGDRAYDFYVNGQVVHSITGAAKIPDRETNLFLNLWGSENNADMGTFVPPSGTVTFQVDRVAYTAPGGECQFTGSIACT</sequence>
<name>A0A7W7Q913_9PSEU</name>
<proteinExistence type="predicted"/>
<evidence type="ECO:0000313" key="2">
    <source>
        <dbReference type="Proteomes" id="UP000520767"/>
    </source>
</evidence>
<dbReference type="AlphaFoldDB" id="A0A7W7Q913"/>
<dbReference type="SUPFAM" id="SSF49899">
    <property type="entry name" value="Concanavalin A-like lectins/glucanases"/>
    <property type="match status" value="2"/>
</dbReference>
<reference evidence="1 2" key="1">
    <citation type="submission" date="2020-08" db="EMBL/GenBank/DDBJ databases">
        <title>Genomic Encyclopedia of Type Strains, Phase III (KMG-III): the genomes of soil and plant-associated and newly described type strains.</title>
        <authorList>
            <person name="Whitman W."/>
        </authorList>
    </citation>
    <scope>NUCLEOTIDE SEQUENCE [LARGE SCALE GENOMIC DNA]</scope>
    <source>
        <strain evidence="1 2">CECT 8960</strain>
    </source>
</reference>
<dbReference type="Proteomes" id="UP000520767">
    <property type="component" value="Unassembled WGS sequence"/>
</dbReference>
<dbReference type="Gene3D" id="2.60.120.200">
    <property type="match status" value="2"/>
</dbReference>
<gene>
    <name evidence="1" type="ORF">FHR82_005563</name>
</gene>
<dbReference type="RefSeq" id="WP_184813422.1">
    <property type="nucleotide sequence ID" value="NZ_JACHJQ010000006.1"/>
</dbReference>
<keyword evidence="2" id="KW-1185">Reference proteome</keyword>
<evidence type="ECO:0000313" key="1">
    <source>
        <dbReference type="EMBL" id="MBB4909305.1"/>
    </source>
</evidence>
<organism evidence="1 2">
    <name type="scientific">Actinophytocola algeriensis</name>
    <dbReference type="NCBI Taxonomy" id="1768010"/>
    <lineage>
        <taxon>Bacteria</taxon>
        <taxon>Bacillati</taxon>
        <taxon>Actinomycetota</taxon>
        <taxon>Actinomycetes</taxon>
        <taxon>Pseudonocardiales</taxon>
        <taxon>Pseudonocardiaceae</taxon>
    </lineage>
</organism>